<dbReference type="Pfam" id="PF00300">
    <property type="entry name" value="His_Phos_1"/>
    <property type="match status" value="1"/>
</dbReference>
<proteinExistence type="predicted"/>
<accession>A0ABN2RGN3</accession>
<comment type="caution">
    <text evidence="1">The sequence shown here is derived from an EMBL/GenBank/DDBJ whole genome shotgun (WGS) entry which is preliminary data.</text>
</comment>
<evidence type="ECO:0000313" key="1">
    <source>
        <dbReference type="EMBL" id="GAA1968692.1"/>
    </source>
</evidence>
<evidence type="ECO:0008006" key="3">
    <source>
        <dbReference type="Google" id="ProtNLM"/>
    </source>
</evidence>
<dbReference type="InterPro" id="IPR013078">
    <property type="entry name" value="His_Pase_superF_clade-1"/>
</dbReference>
<dbReference type="EMBL" id="BAAAQM010000014">
    <property type="protein sequence ID" value="GAA1968692.1"/>
    <property type="molecule type" value="Genomic_DNA"/>
</dbReference>
<dbReference type="Proteomes" id="UP001499854">
    <property type="component" value="Unassembled WGS sequence"/>
</dbReference>
<organism evidence="1 2">
    <name type="scientific">Catenulispora subtropica</name>
    <dbReference type="NCBI Taxonomy" id="450798"/>
    <lineage>
        <taxon>Bacteria</taxon>
        <taxon>Bacillati</taxon>
        <taxon>Actinomycetota</taxon>
        <taxon>Actinomycetes</taxon>
        <taxon>Catenulisporales</taxon>
        <taxon>Catenulisporaceae</taxon>
        <taxon>Catenulispora</taxon>
    </lineage>
</organism>
<gene>
    <name evidence="1" type="ORF">GCM10009838_29010</name>
</gene>
<dbReference type="InterPro" id="IPR050275">
    <property type="entry name" value="PGM_Phosphatase"/>
</dbReference>
<sequence length="183" mass="19689">MAVFLVQHADKVREPGDPGITARGREHAARTASWAHRVGVRRVYCSPLLRSHQTAEIIASPLRLRPIEDVRATERLNWNGDIPFEVFAAEWQRTVEDRGYTPIGGDSSFTAAARLRDLVSELAGLSGHTVIVTHGGVTVDLLRSLLGGASLGTELLIEGVPSCAITTIQDGKPLTVASVGHLI</sequence>
<name>A0ABN2RGN3_9ACTN</name>
<dbReference type="SMART" id="SM00855">
    <property type="entry name" value="PGAM"/>
    <property type="match status" value="1"/>
</dbReference>
<dbReference type="PANTHER" id="PTHR48100:SF1">
    <property type="entry name" value="HISTIDINE PHOSPHATASE FAMILY PROTEIN-RELATED"/>
    <property type="match status" value="1"/>
</dbReference>
<dbReference type="RefSeq" id="WP_344657522.1">
    <property type="nucleotide sequence ID" value="NZ_BAAAQM010000014.1"/>
</dbReference>
<dbReference type="CDD" id="cd07067">
    <property type="entry name" value="HP_PGM_like"/>
    <property type="match status" value="1"/>
</dbReference>
<dbReference type="SUPFAM" id="SSF53254">
    <property type="entry name" value="Phosphoglycerate mutase-like"/>
    <property type="match status" value="1"/>
</dbReference>
<dbReference type="Gene3D" id="3.40.50.1240">
    <property type="entry name" value="Phosphoglycerate mutase-like"/>
    <property type="match status" value="1"/>
</dbReference>
<dbReference type="InterPro" id="IPR029033">
    <property type="entry name" value="His_PPase_superfam"/>
</dbReference>
<protein>
    <recommendedName>
        <fullName evidence="3">Phosphoglycerate mutase</fullName>
    </recommendedName>
</protein>
<keyword evidence="2" id="KW-1185">Reference proteome</keyword>
<evidence type="ECO:0000313" key="2">
    <source>
        <dbReference type="Proteomes" id="UP001499854"/>
    </source>
</evidence>
<dbReference type="PANTHER" id="PTHR48100">
    <property type="entry name" value="BROAD-SPECIFICITY PHOSPHATASE YOR283W-RELATED"/>
    <property type="match status" value="1"/>
</dbReference>
<reference evidence="1 2" key="1">
    <citation type="journal article" date="2019" name="Int. J. Syst. Evol. Microbiol.">
        <title>The Global Catalogue of Microorganisms (GCM) 10K type strain sequencing project: providing services to taxonomists for standard genome sequencing and annotation.</title>
        <authorList>
            <consortium name="The Broad Institute Genomics Platform"/>
            <consortium name="The Broad Institute Genome Sequencing Center for Infectious Disease"/>
            <person name="Wu L."/>
            <person name="Ma J."/>
        </authorList>
    </citation>
    <scope>NUCLEOTIDE SEQUENCE [LARGE SCALE GENOMIC DNA]</scope>
    <source>
        <strain evidence="1 2">JCM 16013</strain>
    </source>
</reference>